<dbReference type="InterPro" id="IPR001486">
    <property type="entry name" value="Hemoglobin_trunc"/>
</dbReference>
<dbReference type="STRING" id="237682.SAMN05421676_11515"/>
<evidence type="ECO:0000256" key="2">
    <source>
        <dbReference type="ARBA" id="ARBA00022448"/>
    </source>
</evidence>
<evidence type="ECO:0000256" key="6">
    <source>
        <dbReference type="ARBA" id="ARBA00034496"/>
    </source>
</evidence>
<dbReference type="Pfam" id="PF01152">
    <property type="entry name" value="Bac_globin"/>
    <property type="match status" value="1"/>
</dbReference>
<accession>A0A1I0IZJ4</accession>
<dbReference type="FunFam" id="1.10.490.10:FF:000004">
    <property type="entry name" value="Group 2 hemoglobin yjbI"/>
    <property type="match status" value="1"/>
</dbReference>
<protein>
    <submittedName>
        <fullName evidence="7">Hemoglobin</fullName>
    </submittedName>
</protein>
<evidence type="ECO:0000256" key="3">
    <source>
        <dbReference type="ARBA" id="ARBA00022617"/>
    </source>
</evidence>
<dbReference type="InterPro" id="IPR044203">
    <property type="entry name" value="GlbO/GLB3-like"/>
</dbReference>
<dbReference type="GO" id="GO:0005344">
    <property type="term" value="F:oxygen carrier activity"/>
    <property type="evidence" value="ECO:0007669"/>
    <property type="project" value="InterPro"/>
</dbReference>
<keyword evidence="5" id="KW-0408">Iron</keyword>
<evidence type="ECO:0000313" key="8">
    <source>
        <dbReference type="Proteomes" id="UP000199095"/>
    </source>
</evidence>
<comment type="cofactor">
    <cofactor evidence="1">
        <name>heme</name>
        <dbReference type="ChEBI" id="CHEBI:30413"/>
    </cofactor>
</comment>
<proteinExistence type="inferred from homology"/>
<dbReference type="SUPFAM" id="SSF46458">
    <property type="entry name" value="Globin-like"/>
    <property type="match status" value="1"/>
</dbReference>
<sequence>MRDIQGSVYEAIGGYETIEKLVEAFYTRVGKHPKLTPIFPDDLTETARKQKMFLTQFFGGPPLFSQERGHPRLRARHLPFEITPSRRNAWIECMTEALEEAQIEEPFYSVILERLSMTATHMINTPETEKGESK</sequence>
<organism evidence="7 8">
    <name type="scientific">Salinibacillus kushneri</name>
    <dbReference type="NCBI Taxonomy" id="237682"/>
    <lineage>
        <taxon>Bacteria</taxon>
        <taxon>Bacillati</taxon>
        <taxon>Bacillota</taxon>
        <taxon>Bacilli</taxon>
        <taxon>Bacillales</taxon>
        <taxon>Bacillaceae</taxon>
        <taxon>Salinibacillus</taxon>
    </lineage>
</organism>
<keyword evidence="3" id="KW-0349">Heme</keyword>
<dbReference type="AlphaFoldDB" id="A0A1I0IZJ4"/>
<keyword evidence="4" id="KW-0479">Metal-binding</keyword>
<keyword evidence="8" id="KW-1185">Reference proteome</keyword>
<comment type="similarity">
    <text evidence="6">Belongs to the truncated hemoglobin family. Group II subfamily.</text>
</comment>
<dbReference type="PANTHER" id="PTHR47366">
    <property type="entry name" value="TWO-ON-TWO HEMOGLOBIN-3"/>
    <property type="match status" value="1"/>
</dbReference>
<dbReference type="RefSeq" id="WP_093137396.1">
    <property type="nucleotide sequence ID" value="NZ_FOHJ01000015.1"/>
</dbReference>
<name>A0A1I0IZJ4_9BACI</name>
<dbReference type="Gene3D" id="1.10.490.10">
    <property type="entry name" value="Globins"/>
    <property type="match status" value="1"/>
</dbReference>
<dbReference type="GO" id="GO:0046872">
    <property type="term" value="F:metal ion binding"/>
    <property type="evidence" value="ECO:0007669"/>
    <property type="project" value="UniProtKB-KW"/>
</dbReference>
<dbReference type="PANTHER" id="PTHR47366:SF1">
    <property type="entry name" value="TWO-ON-TWO HEMOGLOBIN-3"/>
    <property type="match status" value="1"/>
</dbReference>
<evidence type="ECO:0000256" key="5">
    <source>
        <dbReference type="ARBA" id="ARBA00023004"/>
    </source>
</evidence>
<dbReference type="GO" id="GO:0019825">
    <property type="term" value="F:oxygen binding"/>
    <property type="evidence" value="ECO:0007669"/>
    <property type="project" value="InterPro"/>
</dbReference>
<evidence type="ECO:0000256" key="4">
    <source>
        <dbReference type="ARBA" id="ARBA00022723"/>
    </source>
</evidence>
<dbReference type="InterPro" id="IPR009050">
    <property type="entry name" value="Globin-like_sf"/>
</dbReference>
<dbReference type="EMBL" id="FOHJ01000015">
    <property type="protein sequence ID" value="SEU02869.1"/>
    <property type="molecule type" value="Genomic_DNA"/>
</dbReference>
<evidence type="ECO:0000313" key="7">
    <source>
        <dbReference type="EMBL" id="SEU02869.1"/>
    </source>
</evidence>
<dbReference type="InterPro" id="IPR012292">
    <property type="entry name" value="Globin/Proto"/>
</dbReference>
<dbReference type="Proteomes" id="UP000199095">
    <property type="component" value="Unassembled WGS sequence"/>
</dbReference>
<dbReference type="GO" id="GO:0020037">
    <property type="term" value="F:heme binding"/>
    <property type="evidence" value="ECO:0007669"/>
    <property type="project" value="InterPro"/>
</dbReference>
<reference evidence="8" key="1">
    <citation type="submission" date="2016-10" db="EMBL/GenBank/DDBJ databases">
        <authorList>
            <person name="Varghese N."/>
            <person name="Submissions S."/>
        </authorList>
    </citation>
    <scope>NUCLEOTIDE SEQUENCE [LARGE SCALE GENOMIC DNA]</scope>
    <source>
        <strain evidence="8">CGMCC 1.3566</strain>
    </source>
</reference>
<evidence type="ECO:0000256" key="1">
    <source>
        <dbReference type="ARBA" id="ARBA00001971"/>
    </source>
</evidence>
<keyword evidence="2" id="KW-0813">Transport</keyword>
<gene>
    <name evidence="7" type="ORF">SAMN05421676_11515</name>
</gene>
<dbReference type="OrthoDB" id="9790913at2"/>